<reference evidence="11" key="2">
    <citation type="journal article" date="2021" name="PeerJ">
        <title>Extensive microbial diversity within the chicken gut microbiome revealed by metagenomics and culture.</title>
        <authorList>
            <person name="Gilroy R."/>
            <person name="Ravi A."/>
            <person name="Getino M."/>
            <person name="Pursley I."/>
            <person name="Horton D.L."/>
            <person name="Alikhan N.F."/>
            <person name="Baker D."/>
            <person name="Gharbi K."/>
            <person name="Hall N."/>
            <person name="Watson M."/>
            <person name="Adriaenssens E.M."/>
            <person name="Foster-Nyarko E."/>
            <person name="Jarju S."/>
            <person name="Secka A."/>
            <person name="Antonio M."/>
            <person name="Oren A."/>
            <person name="Chaudhuri R.R."/>
            <person name="La Ragione R."/>
            <person name="Hildebrand F."/>
            <person name="Pallen M.J."/>
        </authorList>
    </citation>
    <scope>NUCLEOTIDE SEQUENCE</scope>
    <source>
        <strain evidence="11">517</strain>
    </source>
</reference>
<dbReference type="InterPro" id="IPR043429">
    <property type="entry name" value="ArtM/GltK/GlnP/TcyL/YhdX-like"/>
</dbReference>
<keyword evidence="7 9" id="KW-1133">Transmembrane helix</keyword>
<dbReference type="Pfam" id="PF00528">
    <property type="entry name" value="BPD_transp_1"/>
    <property type="match status" value="1"/>
</dbReference>
<gene>
    <name evidence="11" type="ORF">IAB16_02505</name>
</gene>
<evidence type="ECO:0000256" key="2">
    <source>
        <dbReference type="ARBA" id="ARBA00010072"/>
    </source>
</evidence>
<evidence type="ECO:0000256" key="6">
    <source>
        <dbReference type="ARBA" id="ARBA00022970"/>
    </source>
</evidence>
<keyword evidence="8 9" id="KW-0472">Membrane</keyword>
<dbReference type="SUPFAM" id="SSF161098">
    <property type="entry name" value="MetI-like"/>
    <property type="match status" value="1"/>
</dbReference>
<comment type="caution">
    <text evidence="11">The sequence shown here is derived from an EMBL/GenBank/DDBJ whole genome shotgun (WGS) entry which is preliminary data.</text>
</comment>
<accession>A0A940DGU2</accession>
<evidence type="ECO:0000313" key="11">
    <source>
        <dbReference type="EMBL" id="MBO8423877.1"/>
    </source>
</evidence>
<dbReference type="Proteomes" id="UP000727857">
    <property type="component" value="Unassembled WGS sequence"/>
</dbReference>
<keyword evidence="5 9" id="KW-0812">Transmembrane</keyword>
<keyword evidence="3 9" id="KW-0813">Transport</keyword>
<evidence type="ECO:0000256" key="5">
    <source>
        <dbReference type="ARBA" id="ARBA00022692"/>
    </source>
</evidence>
<evidence type="ECO:0000256" key="8">
    <source>
        <dbReference type="ARBA" id="ARBA00023136"/>
    </source>
</evidence>
<protein>
    <submittedName>
        <fullName evidence="11">Amino acid ABC transporter permease</fullName>
    </submittedName>
</protein>
<keyword evidence="4" id="KW-1003">Cell membrane</keyword>
<name>A0A940DGU2_9FIRM</name>
<dbReference type="NCBIfam" id="TIGR01726">
    <property type="entry name" value="HEQRo_perm_3TM"/>
    <property type="match status" value="1"/>
</dbReference>
<feature type="transmembrane region" description="Helical" evidence="9">
    <location>
        <begin position="26"/>
        <end position="49"/>
    </location>
</feature>
<dbReference type="PANTHER" id="PTHR30614">
    <property type="entry name" value="MEMBRANE COMPONENT OF AMINO ACID ABC TRANSPORTER"/>
    <property type="match status" value="1"/>
</dbReference>
<proteinExistence type="inferred from homology"/>
<feature type="transmembrane region" description="Helical" evidence="9">
    <location>
        <begin position="69"/>
        <end position="92"/>
    </location>
</feature>
<dbReference type="GO" id="GO:0043190">
    <property type="term" value="C:ATP-binding cassette (ABC) transporter complex"/>
    <property type="evidence" value="ECO:0007669"/>
    <property type="project" value="InterPro"/>
</dbReference>
<feature type="domain" description="ABC transmembrane type-1" evidence="10">
    <location>
        <begin position="22"/>
        <end position="226"/>
    </location>
</feature>
<evidence type="ECO:0000256" key="9">
    <source>
        <dbReference type="RuleBase" id="RU363032"/>
    </source>
</evidence>
<dbReference type="InterPro" id="IPR035906">
    <property type="entry name" value="MetI-like_sf"/>
</dbReference>
<reference evidence="11" key="1">
    <citation type="submission" date="2020-10" db="EMBL/GenBank/DDBJ databases">
        <authorList>
            <person name="Gilroy R."/>
        </authorList>
    </citation>
    <scope>NUCLEOTIDE SEQUENCE</scope>
    <source>
        <strain evidence="11">517</strain>
    </source>
</reference>
<evidence type="ECO:0000256" key="4">
    <source>
        <dbReference type="ARBA" id="ARBA00022475"/>
    </source>
</evidence>
<evidence type="ECO:0000313" key="12">
    <source>
        <dbReference type="Proteomes" id="UP000727857"/>
    </source>
</evidence>
<evidence type="ECO:0000259" key="10">
    <source>
        <dbReference type="PROSITE" id="PS50928"/>
    </source>
</evidence>
<organism evidence="11 12">
    <name type="scientific">Candidatus Stercoripulliclostridium pullicola</name>
    <dbReference type="NCBI Taxonomy" id="2840953"/>
    <lineage>
        <taxon>Bacteria</taxon>
        <taxon>Bacillati</taxon>
        <taxon>Bacillota</taxon>
        <taxon>Clostridia</taxon>
        <taxon>Eubacteriales</taxon>
        <taxon>Candidatus Stercoripulliclostridium</taxon>
    </lineage>
</organism>
<dbReference type="EMBL" id="JADINF010000063">
    <property type="protein sequence ID" value="MBO8423877.1"/>
    <property type="molecule type" value="Genomic_DNA"/>
</dbReference>
<dbReference type="AlphaFoldDB" id="A0A940DGU2"/>
<evidence type="ECO:0000256" key="3">
    <source>
        <dbReference type="ARBA" id="ARBA00022448"/>
    </source>
</evidence>
<evidence type="ECO:0000256" key="1">
    <source>
        <dbReference type="ARBA" id="ARBA00004651"/>
    </source>
</evidence>
<keyword evidence="6" id="KW-0029">Amino-acid transport</keyword>
<comment type="subcellular location">
    <subcellularLocation>
        <location evidence="1 9">Cell membrane</location>
        <topology evidence="1 9">Multi-pass membrane protein</topology>
    </subcellularLocation>
</comment>
<dbReference type="Gene3D" id="1.10.3720.10">
    <property type="entry name" value="MetI-like"/>
    <property type="match status" value="1"/>
</dbReference>
<feature type="transmembrane region" description="Helical" evidence="9">
    <location>
        <begin position="208"/>
        <end position="229"/>
    </location>
</feature>
<comment type="similarity">
    <text evidence="2">Belongs to the binding-protein-dependent transport system permease family. HisMQ subfamily.</text>
</comment>
<dbReference type="PANTHER" id="PTHR30614:SF20">
    <property type="entry name" value="GLUTAMINE TRANSPORT SYSTEM PERMEASE PROTEIN GLNP"/>
    <property type="match status" value="1"/>
</dbReference>
<dbReference type="PROSITE" id="PS50928">
    <property type="entry name" value="ABC_TM1"/>
    <property type="match status" value="1"/>
</dbReference>
<evidence type="ECO:0000256" key="7">
    <source>
        <dbReference type="ARBA" id="ARBA00022989"/>
    </source>
</evidence>
<dbReference type="InterPro" id="IPR000515">
    <property type="entry name" value="MetI-like"/>
</dbReference>
<dbReference type="CDD" id="cd06261">
    <property type="entry name" value="TM_PBP2"/>
    <property type="match status" value="1"/>
</dbReference>
<sequence>MGERFYNAFIQFDRWKLYFEGLEKTLIIAALACLVGVTIGILLALINYVNKKTGKLKVLSLIANTYITLVRGTPVVLQMFIMYLVVFVSVPIDLKIGNVVWESGGSMLIGGLTFGINSGAYVAEIVRAGFESVDDGQMEAGRSLGLSTAETMGSIVTPQAVRNTLPPLFNEFITLVKETAVIGYVGVYDLGKIPSIIQSRTFDIFPPLIIAAILYLVVVFFLTLILRLLEKSLAKSDRGGYKKIRVRKKLNFFGKKGEAA</sequence>
<dbReference type="InterPro" id="IPR010065">
    <property type="entry name" value="AA_ABC_transptr_permease_3TM"/>
</dbReference>
<dbReference type="GO" id="GO:0022857">
    <property type="term" value="F:transmembrane transporter activity"/>
    <property type="evidence" value="ECO:0007669"/>
    <property type="project" value="InterPro"/>
</dbReference>
<dbReference type="GO" id="GO:0006865">
    <property type="term" value="P:amino acid transport"/>
    <property type="evidence" value="ECO:0007669"/>
    <property type="project" value="UniProtKB-KW"/>
</dbReference>